<dbReference type="KEGG" id="ehl:EHLA_0828"/>
<accession>A0A285PQY5</accession>
<dbReference type="AlphaFoldDB" id="A0A285PQY5"/>
<name>A0A285PQY5_9FIRM</name>
<feature type="region of interest" description="Disordered" evidence="1">
    <location>
        <begin position="31"/>
        <end position="70"/>
    </location>
</feature>
<gene>
    <name evidence="3" type="ORF">EHLA_0828</name>
</gene>
<sequence>MKKSKMYVVMLLAVMVVCALVGCGMKNSNGEDMEATTGWSVEDPDNTKENNKATEDTNDTEDTGDTGDGIMGHLGAGTFDTYEDAKNYLKDKLETDHQDISYEFREENEKLTAYNSENPGAEGYEFHVYEADGGKKTGDYYVDKDTGKVYLYTEDNKITEY</sequence>
<evidence type="ECO:0000256" key="2">
    <source>
        <dbReference type="SAM" id="SignalP"/>
    </source>
</evidence>
<dbReference type="EMBL" id="LT907978">
    <property type="protein sequence ID" value="SOB71566.1"/>
    <property type="molecule type" value="Genomic_DNA"/>
</dbReference>
<evidence type="ECO:0000313" key="3">
    <source>
        <dbReference type="EMBL" id="SOB71566.1"/>
    </source>
</evidence>
<feature type="signal peptide" evidence="2">
    <location>
        <begin position="1"/>
        <end position="19"/>
    </location>
</feature>
<dbReference type="PROSITE" id="PS51257">
    <property type="entry name" value="PROKAR_LIPOPROTEIN"/>
    <property type="match status" value="1"/>
</dbReference>
<evidence type="ECO:0000313" key="4">
    <source>
        <dbReference type="Proteomes" id="UP000217549"/>
    </source>
</evidence>
<organism evidence="3 4">
    <name type="scientific">Anaerobutyricum hallii</name>
    <dbReference type="NCBI Taxonomy" id="39488"/>
    <lineage>
        <taxon>Bacteria</taxon>
        <taxon>Bacillati</taxon>
        <taxon>Bacillota</taxon>
        <taxon>Clostridia</taxon>
        <taxon>Lachnospirales</taxon>
        <taxon>Lachnospiraceae</taxon>
        <taxon>Anaerobutyricum</taxon>
    </lineage>
</organism>
<reference evidence="4" key="1">
    <citation type="submission" date="2017-09" db="EMBL/GenBank/DDBJ databases">
        <authorList>
            <person name="Shetty A S."/>
        </authorList>
    </citation>
    <scope>NUCLEOTIDE SEQUENCE [LARGE SCALE GENOMIC DNA]</scope>
</reference>
<keyword evidence="4" id="KW-1185">Reference proteome</keyword>
<protein>
    <submittedName>
        <fullName evidence="3">Consensus disorder prediction</fullName>
    </submittedName>
</protein>
<keyword evidence="2" id="KW-0732">Signal</keyword>
<feature type="compositionally biased region" description="Basic and acidic residues" evidence="1">
    <location>
        <begin position="45"/>
        <end position="55"/>
    </location>
</feature>
<dbReference type="Proteomes" id="UP000217549">
    <property type="component" value="Chromosome I"/>
</dbReference>
<proteinExistence type="predicted"/>
<evidence type="ECO:0000256" key="1">
    <source>
        <dbReference type="SAM" id="MobiDB-lite"/>
    </source>
</evidence>
<dbReference type="RefSeq" id="WP_096239417.1">
    <property type="nucleotide sequence ID" value="NZ_LT907978.1"/>
</dbReference>
<feature type="compositionally biased region" description="Acidic residues" evidence="1">
    <location>
        <begin position="56"/>
        <end position="65"/>
    </location>
</feature>
<feature type="chain" id="PRO_5038436505" evidence="2">
    <location>
        <begin position="20"/>
        <end position="161"/>
    </location>
</feature>